<organism evidence="2 3">
    <name type="scientific">Paenibacillus gansuensis</name>
    <dbReference type="NCBI Taxonomy" id="306542"/>
    <lineage>
        <taxon>Bacteria</taxon>
        <taxon>Bacillati</taxon>
        <taxon>Bacillota</taxon>
        <taxon>Bacilli</taxon>
        <taxon>Bacillales</taxon>
        <taxon>Paenibacillaceae</taxon>
        <taxon>Paenibacillus</taxon>
    </lineage>
</organism>
<protein>
    <submittedName>
        <fullName evidence="2">Uncharacterized protein</fullName>
    </submittedName>
</protein>
<evidence type="ECO:0000313" key="2">
    <source>
        <dbReference type="EMBL" id="MFD2614841.1"/>
    </source>
</evidence>
<evidence type="ECO:0000313" key="3">
    <source>
        <dbReference type="Proteomes" id="UP001597541"/>
    </source>
</evidence>
<sequence>MDNFGKVETQCADFYSHGTATGNAAMKVAVPYLYPIIMTGIPLLLWMLSMLRSRREASN</sequence>
<dbReference type="RefSeq" id="WP_377606264.1">
    <property type="nucleotide sequence ID" value="NZ_JBHUME010000014.1"/>
</dbReference>
<gene>
    <name evidence="2" type="ORF">ACFSUF_20710</name>
</gene>
<feature type="transmembrane region" description="Helical" evidence="1">
    <location>
        <begin position="32"/>
        <end position="51"/>
    </location>
</feature>
<keyword evidence="1" id="KW-1133">Transmembrane helix</keyword>
<accession>A0ABW5PIG6</accession>
<reference evidence="3" key="1">
    <citation type="journal article" date="2019" name="Int. J. Syst. Evol. Microbiol.">
        <title>The Global Catalogue of Microorganisms (GCM) 10K type strain sequencing project: providing services to taxonomists for standard genome sequencing and annotation.</title>
        <authorList>
            <consortium name="The Broad Institute Genomics Platform"/>
            <consortium name="The Broad Institute Genome Sequencing Center for Infectious Disease"/>
            <person name="Wu L."/>
            <person name="Ma J."/>
        </authorList>
    </citation>
    <scope>NUCLEOTIDE SEQUENCE [LARGE SCALE GENOMIC DNA]</scope>
    <source>
        <strain evidence="3">KCTC 3950</strain>
    </source>
</reference>
<keyword evidence="1" id="KW-0472">Membrane</keyword>
<keyword evidence="1" id="KW-0812">Transmembrane</keyword>
<evidence type="ECO:0000256" key="1">
    <source>
        <dbReference type="SAM" id="Phobius"/>
    </source>
</evidence>
<name>A0ABW5PIG6_9BACL</name>
<dbReference type="Proteomes" id="UP001597541">
    <property type="component" value="Unassembled WGS sequence"/>
</dbReference>
<proteinExistence type="predicted"/>
<comment type="caution">
    <text evidence="2">The sequence shown here is derived from an EMBL/GenBank/DDBJ whole genome shotgun (WGS) entry which is preliminary data.</text>
</comment>
<keyword evidence="3" id="KW-1185">Reference proteome</keyword>
<dbReference type="EMBL" id="JBHUME010000014">
    <property type="protein sequence ID" value="MFD2614841.1"/>
    <property type="molecule type" value="Genomic_DNA"/>
</dbReference>